<dbReference type="Proteomes" id="UP000189883">
    <property type="component" value="Chromosome"/>
</dbReference>
<dbReference type="PANTHER" id="PTHR33221">
    <property type="entry name" value="WINGED HELIX-TURN-HELIX TRANSCRIPTIONAL REGULATOR, RRF2 FAMILY"/>
    <property type="match status" value="1"/>
</dbReference>
<dbReference type="SUPFAM" id="SSF46785">
    <property type="entry name" value="Winged helix' DNA-binding domain"/>
    <property type="match status" value="1"/>
</dbReference>
<proteinExistence type="predicted"/>
<dbReference type="InterPro" id="IPR036390">
    <property type="entry name" value="WH_DNA-bd_sf"/>
</dbReference>
<dbReference type="Pfam" id="PF02082">
    <property type="entry name" value="Rrf2"/>
    <property type="match status" value="1"/>
</dbReference>
<evidence type="ECO:0008006" key="3">
    <source>
        <dbReference type="Google" id="ProtNLM"/>
    </source>
</evidence>
<dbReference type="NCBIfam" id="TIGR00738">
    <property type="entry name" value="rrf2_super"/>
    <property type="match status" value="1"/>
</dbReference>
<accession>A0A1S7DVN8</accession>
<dbReference type="GO" id="GO:0005829">
    <property type="term" value="C:cytosol"/>
    <property type="evidence" value="ECO:0007669"/>
    <property type="project" value="TreeGrafter"/>
</dbReference>
<reference evidence="1 2" key="1">
    <citation type="submission" date="2015-06" db="EMBL/GenBank/DDBJ databases">
        <title>R. anatipestifer strain HXb2 is the most virulent strain so far, and the genome sequence would help us uncover the pathogenesis.</title>
        <authorList>
            <person name="Hu Q."/>
            <person name="Qi J."/>
            <person name="Bo H."/>
            <person name="Liu G."/>
            <person name="Tao M."/>
            <person name="Ding Y."/>
            <person name="Xue Y."/>
        </authorList>
    </citation>
    <scope>NUCLEOTIDE SEQUENCE [LARGE SCALE GENOMIC DNA]</scope>
    <source>
        <strain evidence="1 2">HXb2</strain>
    </source>
</reference>
<dbReference type="EMBL" id="CP011859">
    <property type="protein sequence ID" value="AQY23179.1"/>
    <property type="molecule type" value="Genomic_DNA"/>
</dbReference>
<sequence>MFSKACEYAIRSAICIAQKRLNNQRVNVKEVSASIDAPVAFIAKILQQLCKANIIESVRGQQGGFSIDTERLKEIKIYDIIVAIDGSGLFTKCGLGLKECSSVNPCPVHNDFREVKNKLEHITKSYSLYDLALKTEQGLAWLKV</sequence>
<gene>
    <name evidence="1" type="ORF">AB406_2245</name>
</gene>
<name>A0A1S7DVN8_RIEAN</name>
<evidence type="ECO:0000313" key="2">
    <source>
        <dbReference type="Proteomes" id="UP000189883"/>
    </source>
</evidence>
<dbReference type="PROSITE" id="PS51197">
    <property type="entry name" value="HTH_RRF2_2"/>
    <property type="match status" value="1"/>
</dbReference>
<protein>
    <recommendedName>
        <fullName evidence="3">Rrf2 family transcriptional regulator</fullName>
    </recommendedName>
</protein>
<evidence type="ECO:0000313" key="1">
    <source>
        <dbReference type="EMBL" id="AQY23179.1"/>
    </source>
</evidence>
<dbReference type="Gene3D" id="1.10.10.10">
    <property type="entry name" value="Winged helix-like DNA-binding domain superfamily/Winged helix DNA-binding domain"/>
    <property type="match status" value="1"/>
</dbReference>
<organism evidence="1 2">
    <name type="scientific">Riemerella anatipestifer</name>
    <name type="common">Moraxella anatipestifer</name>
    <dbReference type="NCBI Taxonomy" id="34085"/>
    <lineage>
        <taxon>Bacteria</taxon>
        <taxon>Pseudomonadati</taxon>
        <taxon>Bacteroidota</taxon>
        <taxon>Flavobacteriia</taxon>
        <taxon>Flavobacteriales</taxon>
        <taxon>Weeksellaceae</taxon>
        <taxon>Riemerella</taxon>
    </lineage>
</organism>
<dbReference type="AlphaFoldDB" id="A0A1S7DVN8"/>
<dbReference type="RefSeq" id="WP_079208365.1">
    <property type="nucleotide sequence ID" value="NZ_CP011859.1"/>
</dbReference>
<dbReference type="GO" id="GO:0003700">
    <property type="term" value="F:DNA-binding transcription factor activity"/>
    <property type="evidence" value="ECO:0007669"/>
    <property type="project" value="TreeGrafter"/>
</dbReference>
<dbReference type="PANTHER" id="PTHR33221:SF15">
    <property type="entry name" value="HTH-TYPE TRANSCRIPTIONAL REGULATOR YWGB-RELATED"/>
    <property type="match status" value="1"/>
</dbReference>
<dbReference type="InterPro" id="IPR036388">
    <property type="entry name" value="WH-like_DNA-bd_sf"/>
</dbReference>
<dbReference type="InterPro" id="IPR000944">
    <property type="entry name" value="Tscrpt_reg_Rrf2"/>
</dbReference>